<protein>
    <submittedName>
        <fullName evidence="1">General secretion pathway protein GspM</fullName>
    </submittedName>
</protein>
<dbReference type="Proteomes" id="UP000051254">
    <property type="component" value="Unassembled WGS sequence"/>
</dbReference>
<dbReference type="STRING" id="266128.ABB25_13725"/>
<evidence type="ECO:0000313" key="2">
    <source>
        <dbReference type="Proteomes" id="UP000051254"/>
    </source>
</evidence>
<dbReference type="NCBIfam" id="NF040576">
    <property type="entry name" value="T2SS_GspM_XpsM"/>
    <property type="match status" value="1"/>
</dbReference>
<evidence type="ECO:0000313" key="1">
    <source>
        <dbReference type="EMBL" id="KRG54581.1"/>
    </source>
</evidence>
<dbReference type="InterPro" id="IPR034756">
    <property type="entry name" value="T2SSM_b"/>
</dbReference>
<reference evidence="1 2" key="1">
    <citation type="submission" date="2015-05" db="EMBL/GenBank/DDBJ databases">
        <title>Genome sequencing and analysis of members of genus Stenotrophomonas.</title>
        <authorList>
            <person name="Patil P.P."/>
            <person name="Midha S."/>
            <person name="Patil P.B."/>
        </authorList>
    </citation>
    <scope>NUCLEOTIDE SEQUENCE [LARGE SCALE GENOMIC DNA]</scope>
    <source>
        <strain evidence="1 2">DSM 17805</strain>
    </source>
</reference>
<keyword evidence="2" id="KW-1185">Reference proteome</keyword>
<accession>A0A0R0BAY4</accession>
<gene>
    <name evidence="1" type="ORF">ABB25_13725</name>
</gene>
<organism evidence="1 2">
    <name type="scientific">Stenotrophomonas koreensis</name>
    <dbReference type="NCBI Taxonomy" id="266128"/>
    <lineage>
        <taxon>Bacteria</taxon>
        <taxon>Pseudomonadati</taxon>
        <taxon>Pseudomonadota</taxon>
        <taxon>Gammaproteobacteria</taxon>
        <taxon>Lysobacterales</taxon>
        <taxon>Lysobacteraceae</taxon>
        <taxon>Stenotrophomonas</taxon>
    </lineage>
</organism>
<dbReference type="AlphaFoldDB" id="A0A0R0BAY4"/>
<dbReference type="PATRIC" id="fig|266128.3.peg.1875"/>
<name>A0A0R0BAY4_9GAMM</name>
<dbReference type="RefSeq" id="WP_057667719.1">
    <property type="nucleotide sequence ID" value="NZ_LDJH01000031.1"/>
</dbReference>
<dbReference type="EMBL" id="LDJH01000031">
    <property type="protein sequence ID" value="KRG54581.1"/>
    <property type="molecule type" value="Genomic_DNA"/>
</dbReference>
<proteinExistence type="predicted"/>
<dbReference type="Pfam" id="PF10741">
    <property type="entry name" value="T2SSM_b"/>
    <property type="match status" value="1"/>
</dbReference>
<sequence length="205" mass="21729">MDAENRRQRWLALALLLLVLGAIYGLLLHPLWVQPLRTMAGELEQTRQRQARVQAELAQAPAVAAALAQAQQQLGGRPGFLQQGSAEQAAAALVQRLEQAVSQASPGNRSCVISSRAPLPAPADGGPFARVSVQARLRCGTPEMLSVLHALESGHPRLFIDNLVILAQRYQALPGETGSGLDVSFELAGYLDPVPATVAGGEHAP</sequence>
<dbReference type="OrthoDB" id="5767259at2"/>
<comment type="caution">
    <text evidence="1">The sequence shown here is derived from an EMBL/GenBank/DDBJ whole genome shotgun (WGS) entry which is preliminary data.</text>
</comment>